<proteinExistence type="predicted"/>
<evidence type="ECO:0000313" key="2">
    <source>
        <dbReference type="Proteomes" id="UP000248840"/>
    </source>
</evidence>
<reference evidence="1 2" key="1">
    <citation type="submission" date="2018-06" db="EMBL/GenBank/DDBJ databases">
        <title>Genomic Encyclopedia of Archaeal and Bacterial Type Strains, Phase II (KMG-II): from individual species to whole genera.</title>
        <authorList>
            <person name="Goeker M."/>
        </authorList>
    </citation>
    <scope>NUCLEOTIDE SEQUENCE [LARGE SCALE GENOMIC DNA]</scope>
    <source>
        <strain evidence="1 2">DSM 25663</strain>
    </source>
</reference>
<dbReference type="Proteomes" id="UP000248840">
    <property type="component" value="Unassembled WGS sequence"/>
</dbReference>
<accession>A0A328YC14</accession>
<protein>
    <submittedName>
        <fullName evidence="1">Uncharacterized protein</fullName>
    </submittedName>
</protein>
<dbReference type="OrthoDB" id="1151160at2"/>
<evidence type="ECO:0000313" key="1">
    <source>
        <dbReference type="EMBL" id="RAR71508.1"/>
    </source>
</evidence>
<dbReference type="RefSeq" id="WP_112113356.1">
    <property type="nucleotide sequence ID" value="NZ_QLSZ01000007.1"/>
</dbReference>
<sequence length="201" mass="22824">MKKTILLALLLISSVGFTQKIKVVKGDFKFLSSEKNVNVEFNYSNLLLMKENMTESKYVENRKNELNEKTRGVGDSWARKWEGAKDGIWQPKFLELMAATVSKEKDIVFQEDLKDTKYTLLVDVVWIYPGWDVAMMKQPAKVSVNLKIVDSKNKNNVLVEVNSENAPGDQWGSNFSNESRIGEGFAKTGKSFGKMISKDLK</sequence>
<keyword evidence="2" id="KW-1185">Reference proteome</keyword>
<comment type="caution">
    <text evidence="1">The sequence shown here is derived from an EMBL/GenBank/DDBJ whole genome shotgun (WGS) entry which is preliminary data.</text>
</comment>
<dbReference type="EMBL" id="QLSZ01000007">
    <property type="protein sequence ID" value="RAR71508.1"/>
    <property type="molecule type" value="Genomic_DNA"/>
</dbReference>
<name>A0A328YC14_9FLAO</name>
<organism evidence="1 2">
    <name type="scientific">Flavobacterium aciduliphilum</name>
    <dbReference type="NCBI Taxonomy" id="1101402"/>
    <lineage>
        <taxon>Bacteria</taxon>
        <taxon>Pseudomonadati</taxon>
        <taxon>Bacteroidota</taxon>
        <taxon>Flavobacteriia</taxon>
        <taxon>Flavobacteriales</taxon>
        <taxon>Flavobacteriaceae</taxon>
        <taxon>Flavobacterium</taxon>
    </lineage>
</organism>
<gene>
    <name evidence="1" type="ORF">CLV55_10764</name>
</gene>
<dbReference type="AlphaFoldDB" id="A0A328YC14"/>